<evidence type="ECO:0000313" key="4">
    <source>
        <dbReference type="Proteomes" id="UP000009072"/>
    </source>
</evidence>
<feature type="signal peptide" evidence="1">
    <location>
        <begin position="1"/>
        <end position="24"/>
    </location>
</feature>
<dbReference type="InterPro" id="IPR007326">
    <property type="entry name" value="Lipoprotein-assoc_dom"/>
</dbReference>
<dbReference type="Proteomes" id="UP000009072">
    <property type="component" value="Chromosome"/>
</dbReference>
<protein>
    <submittedName>
        <fullName evidence="3">Expressed protein</fullName>
    </submittedName>
</protein>
<evidence type="ECO:0000313" key="3">
    <source>
        <dbReference type="EMBL" id="AAT27995.1"/>
    </source>
</evidence>
<proteinExistence type="predicted"/>
<keyword evidence="4" id="KW-1185">Reference proteome</keyword>
<sequence length="176" mass="18663">MKYKKMFLGLGSATMIAIPMSAVVACGATTTTTTPTTDQVLDTIEMIGEAIAKSSISDRFIATAAGKELLPTQVTASNVNTIAELPKNIILPNNKGNIVFSFGLITPGQIEHAKWFDPSFTQTDIANDTNGTLTINLYATYQGISTRLPIFISELKKTPVPPVVPPTTSSTPGTSN</sequence>
<gene>
    <name evidence="3" type="ordered locus">MMOB5090</name>
</gene>
<evidence type="ECO:0000259" key="2">
    <source>
        <dbReference type="Pfam" id="PF04200"/>
    </source>
</evidence>
<dbReference type="HOGENOM" id="CLU_1523537_0_0_14"/>
<keyword evidence="1" id="KW-0732">Signal</keyword>
<dbReference type="KEGG" id="mmo:MMOB5090"/>
<dbReference type="Pfam" id="PF04200">
    <property type="entry name" value="Lipoprotein_17"/>
    <property type="match status" value="1"/>
</dbReference>
<feature type="chain" id="PRO_5004275725" evidence="1">
    <location>
        <begin position="25"/>
        <end position="176"/>
    </location>
</feature>
<dbReference type="PROSITE" id="PS51257">
    <property type="entry name" value="PROKAR_LIPOPROTEIN"/>
    <property type="match status" value="1"/>
</dbReference>
<feature type="domain" description="Lipoprotein-associated type-17" evidence="2">
    <location>
        <begin position="55"/>
        <end position="157"/>
    </location>
</feature>
<dbReference type="EMBL" id="AE017308">
    <property type="protein sequence ID" value="AAT27995.1"/>
    <property type="molecule type" value="Genomic_DNA"/>
</dbReference>
<accession>Q6KHD5</accession>
<evidence type="ECO:0000256" key="1">
    <source>
        <dbReference type="SAM" id="SignalP"/>
    </source>
</evidence>
<dbReference type="AlphaFoldDB" id="Q6KHD5"/>
<name>Q6KHD5_MYCM1</name>
<organism evidence="3 4">
    <name type="scientific">Mycoplasma mobile (strain ATCC 43663 / 163K / NCTC 11711)</name>
    <name type="common">Mesomycoplasma mobile</name>
    <dbReference type="NCBI Taxonomy" id="267748"/>
    <lineage>
        <taxon>Bacteria</taxon>
        <taxon>Bacillati</taxon>
        <taxon>Mycoplasmatota</taxon>
        <taxon>Mycoplasmoidales</taxon>
        <taxon>Metamycoplasmataceae</taxon>
        <taxon>Mesomycoplasma</taxon>
    </lineage>
</organism>
<dbReference type="STRING" id="267748.MMOB5090"/>
<dbReference type="RefSeq" id="WP_011265029.1">
    <property type="nucleotide sequence ID" value="NC_006908.1"/>
</dbReference>
<reference evidence="3 4" key="1">
    <citation type="journal article" date="2004" name="Genome Res.">
        <title>The complete genome and proteome of Mycoplasma mobile.</title>
        <authorList>
            <person name="Jaffe J.D."/>
            <person name="Stange-Thomann N."/>
            <person name="Smith C."/>
            <person name="DeCaprio D."/>
            <person name="Fisher S."/>
            <person name="Butler J."/>
            <person name="Calvo S."/>
            <person name="Elkins T."/>
            <person name="FitzGerald M.G."/>
            <person name="Hafez N."/>
            <person name="Kodira C.D."/>
            <person name="Major J."/>
            <person name="Wang S."/>
            <person name="Wilkinson J."/>
            <person name="Nicol R."/>
            <person name="Nusbaum C."/>
            <person name="Birren B."/>
            <person name="Berg H.C."/>
            <person name="Church G.M."/>
        </authorList>
    </citation>
    <scope>NUCLEOTIDE SEQUENCE [LARGE SCALE GENOMIC DNA]</scope>
    <source>
        <strain evidence="4">ATCC 43663 / 163K / NCTC 11711</strain>
    </source>
</reference>